<sequence length="61" mass="6898">MFMKKNISIWILFIEVVAIIVLHANKDNNEKIKDILLKRNQSGLIKATPITPGPISQVTIK</sequence>
<accession>A0ABR7M516</accession>
<comment type="caution">
    <text evidence="1">The sequence shown here is derived from an EMBL/GenBank/DDBJ whole genome shotgun (WGS) entry which is preliminary data.</text>
</comment>
<keyword evidence="2" id="KW-1185">Reference proteome</keyword>
<evidence type="ECO:0000313" key="1">
    <source>
        <dbReference type="EMBL" id="MBC6490072.1"/>
    </source>
</evidence>
<evidence type="ECO:0000313" key="2">
    <source>
        <dbReference type="Proteomes" id="UP000765802"/>
    </source>
</evidence>
<name>A0ABR7M516_9BACT</name>
<reference evidence="1 2" key="1">
    <citation type="submission" date="2016-07" db="EMBL/GenBank/DDBJ databases">
        <title>Genome analysis of Flavihumibacter stibioxidans YS-17.</title>
        <authorList>
            <person name="Shi K."/>
            <person name="Han Y."/>
            <person name="Wang G."/>
        </authorList>
    </citation>
    <scope>NUCLEOTIDE SEQUENCE [LARGE SCALE GENOMIC DNA]</scope>
    <source>
        <strain evidence="1 2">YS-17</strain>
    </source>
</reference>
<organism evidence="1 2">
    <name type="scientific">Flavihumibacter stibioxidans</name>
    <dbReference type="NCBI Taxonomy" id="1834163"/>
    <lineage>
        <taxon>Bacteria</taxon>
        <taxon>Pseudomonadati</taxon>
        <taxon>Bacteroidota</taxon>
        <taxon>Chitinophagia</taxon>
        <taxon>Chitinophagales</taxon>
        <taxon>Chitinophagaceae</taxon>
        <taxon>Flavihumibacter</taxon>
    </lineage>
</organism>
<dbReference type="Proteomes" id="UP000765802">
    <property type="component" value="Unassembled WGS sequence"/>
</dbReference>
<protein>
    <submittedName>
        <fullName evidence="1">Uncharacterized protein</fullName>
    </submittedName>
</protein>
<proteinExistence type="predicted"/>
<dbReference type="EMBL" id="MBUA01000001">
    <property type="protein sequence ID" value="MBC6490072.1"/>
    <property type="molecule type" value="Genomic_DNA"/>
</dbReference>
<gene>
    <name evidence="1" type="ORF">BC349_03760</name>
</gene>